<protein>
    <submittedName>
        <fullName evidence="2">Carbon-phosphorus lyase complex subunit PhnI</fullName>
    </submittedName>
</protein>
<keyword evidence="3" id="KW-1185">Reference proteome</keyword>
<dbReference type="Proteomes" id="UP001597277">
    <property type="component" value="Unassembled WGS sequence"/>
</dbReference>
<gene>
    <name evidence="2" type="ORF">ACFSE6_13080</name>
</gene>
<keyword evidence="2" id="KW-0456">Lyase</keyword>
<dbReference type="RefSeq" id="WP_388007745.1">
    <property type="nucleotide sequence ID" value="NZ_JBHUEE010000007.1"/>
</dbReference>
<evidence type="ECO:0000256" key="1">
    <source>
        <dbReference type="SAM" id="MobiDB-lite"/>
    </source>
</evidence>
<dbReference type="Pfam" id="PF05861">
    <property type="entry name" value="PhnI"/>
    <property type="match status" value="1"/>
</dbReference>
<evidence type="ECO:0000313" key="2">
    <source>
        <dbReference type="EMBL" id="MFD1718775.1"/>
    </source>
</evidence>
<accession>A0ABW4L635</accession>
<feature type="compositionally biased region" description="Basic and acidic residues" evidence="1">
    <location>
        <begin position="371"/>
        <end position="386"/>
    </location>
</feature>
<proteinExistence type="predicted"/>
<dbReference type="EMBL" id="JBHUEE010000007">
    <property type="protein sequence ID" value="MFD1718775.1"/>
    <property type="molecule type" value="Genomic_DNA"/>
</dbReference>
<name>A0ABW4L635_9MICO</name>
<dbReference type="GO" id="GO:0016829">
    <property type="term" value="F:lyase activity"/>
    <property type="evidence" value="ECO:0007669"/>
    <property type="project" value="UniProtKB-KW"/>
</dbReference>
<dbReference type="PIRSF" id="PIRSF007313">
    <property type="entry name" value="PhnI"/>
    <property type="match status" value="1"/>
</dbReference>
<organism evidence="2 3">
    <name type="scientific">Georgenia deserti</name>
    <dbReference type="NCBI Taxonomy" id="2093781"/>
    <lineage>
        <taxon>Bacteria</taxon>
        <taxon>Bacillati</taxon>
        <taxon>Actinomycetota</taxon>
        <taxon>Actinomycetes</taxon>
        <taxon>Micrococcales</taxon>
        <taxon>Bogoriellaceae</taxon>
        <taxon>Georgenia</taxon>
    </lineage>
</organism>
<sequence length="386" mass="41911">MTYAGGHRGGTAAILAAEELRARRVADGAAVDVDAVRTAFPLLLDRVMSEGGLWAEDLAAAALLQSGGDTAEAVHLLRAHRSTLTRFAVSRPVDPDGIVLDRRISSAHRQPDGPQLLGETVDYSPRLVRRPGEDDPLPPTDEIEEVAARARTGNPGTDATTRHPDVTPRRYSRYLAANDLLLERHDLTDPEPYDLALEPVRLPAPRSALLSAMAIAESGALVNIWYRNVLGPDGYSDESVTLGEVRCGHAPVAIDHPHTGNPVTIGDIRVTECEAVDHLDERGEDPSRFTAGYGLAAGHNERKAIAMAALDSGLTRYRGTPEGEALQQVVMHTTDGLAANGFLEHLKMPHYVTFRSMIERAESARQVAQEYGDRWPEDTAEPQEVR</sequence>
<feature type="region of interest" description="Disordered" evidence="1">
    <location>
        <begin position="367"/>
        <end position="386"/>
    </location>
</feature>
<dbReference type="InterPro" id="IPR008773">
    <property type="entry name" value="PhnI"/>
</dbReference>
<evidence type="ECO:0000313" key="3">
    <source>
        <dbReference type="Proteomes" id="UP001597277"/>
    </source>
</evidence>
<reference evidence="3" key="1">
    <citation type="journal article" date="2019" name="Int. J. Syst. Evol. Microbiol.">
        <title>The Global Catalogue of Microorganisms (GCM) 10K type strain sequencing project: providing services to taxonomists for standard genome sequencing and annotation.</title>
        <authorList>
            <consortium name="The Broad Institute Genomics Platform"/>
            <consortium name="The Broad Institute Genome Sequencing Center for Infectious Disease"/>
            <person name="Wu L."/>
            <person name="Ma J."/>
        </authorList>
    </citation>
    <scope>NUCLEOTIDE SEQUENCE [LARGE SCALE GENOMIC DNA]</scope>
    <source>
        <strain evidence="3">JCM 17130</strain>
    </source>
</reference>
<comment type="caution">
    <text evidence="2">The sequence shown here is derived from an EMBL/GenBank/DDBJ whole genome shotgun (WGS) entry which is preliminary data.</text>
</comment>